<name>A0A7V1ZH97_9BACT</name>
<feature type="domain" description="Glycosyltransferase 2-like" evidence="1">
    <location>
        <begin position="148"/>
        <end position="202"/>
    </location>
</feature>
<reference evidence="2" key="1">
    <citation type="journal article" date="2020" name="mSystems">
        <title>Genome- and Community-Level Interaction Insights into Carbon Utilization and Element Cycling Functions of Hydrothermarchaeota in Hydrothermal Sediment.</title>
        <authorList>
            <person name="Zhou Z."/>
            <person name="Liu Y."/>
            <person name="Xu W."/>
            <person name="Pan J."/>
            <person name="Luo Z.H."/>
            <person name="Li M."/>
        </authorList>
    </citation>
    <scope>NUCLEOTIDE SEQUENCE [LARGE SCALE GENOMIC DNA]</scope>
    <source>
        <strain evidence="2">SpSt-186</strain>
    </source>
</reference>
<dbReference type="SUPFAM" id="SSF53448">
    <property type="entry name" value="Nucleotide-diphospho-sugar transferases"/>
    <property type="match status" value="1"/>
</dbReference>
<keyword evidence="2" id="KW-0808">Transferase</keyword>
<protein>
    <submittedName>
        <fullName evidence="2">Glycosyltransferase</fullName>
    </submittedName>
</protein>
<organism evidence="2">
    <name type="scientific">Thermoanaerobaculum aquaticum</name>
    <dbReference type="NCBI Taxonomy" id="1312852"/>
    <lineage>
        <taxon>Bacteria</taxon>
        <taxon>Pseudomonadati</taxon>
        <taxon>Acidobacteriota</taxon>
        <taxon>Thermoanaerobaculia</taxon>
        <taxon>Thermoanaerobaculales</taxon>
        <taxon>Thermoanaerobaculaceae</taxon>
        <taxon>Thermoanaerobaculum</taxon>
    </lineage>
</organism>
<gene>
    <name evidence="2" type="ORF">ENP06_01665</name>
</gene>
<dbReference type="PANTHER" id="PTHR43685">
    <property type="entry name" value="GLYCOSYLTRANSFERASE"/>
    <property type="match status" value="1"/>
</dbReference>
<dbReference type="EMBL" id="DSHW01000125">
    <property type="protein sequence ID" value="HEQ88100.1"/>
    <property type="molecule type" value="Genomic_DNA"/>
</dbReference>
<dbReference type="Pfam" id="PF00535">
    <property type="entry name" value="Glycos_transf_2"/>
    <property type="match status" value="2"/>
</dbReference>
<dbReference type="PANTHER" id="PTHR43685:SF2">
    <property type="entry name" value="GLYCOSYLTRANSFERASE 2-LIKE DOMAIN-CONTAINING PROTEIN"/>
    <property type="match status" value="1"/>
</dbReference>
<dbReference type="GO" id="GO:0016740">
    <property type="term" value="F:transferase activity"/>
    <property type="evidence" value="ECO:0007669"/>
    <property type="project" value="UniProtKB-KW"/>
</dbReference>
<comment type="caution">
    <text evidence="2">The sequence shown here is derived from an EMBL/GenBank/DDBJ whole genome shotgun (WGS) entry which is preliminary data.</text>
</comment>
<dbReference type="AlphaFoldDB" id="A0A7V1ZH97"/>
<feature type="domain" description="Glycosyltransferase 2-like" evidence="1">
    <location>
        <begin position="70"/>
        <end position="131"/>
    </location>
</feature>
<dbReference type="InterPro" id="IPR029044">
    <property type="entry name" value="Nucleotide-diphossugar_trans"/>
</dbReference>
<accession>A0A7V1ZH97</accession>
<dbReference type="InterPro" id="IPR001173">
    <property type="entry name" value="Glyco_trans_2-like"/>
</dbReference>
<evidence type="ECO:0000313" key="2">
    <source>
        <dbReference type="EMBL" id="HEQ88100.1"/>
    </source>
</evidence>
<dbReference type="InterPro" id="IPR050834">
    <property type="entry name" value="Glycosyltransf_2"/>
</dbReference>
<sequence>MTTLPIPRLYRHGSCVCPFLTRCPRGRLIGCAKPSFASMDGPKLVNLCRLALLRAIVKLRSEPGMQPLVSVTIPTYNRGELLTTRTLPSVLGQRWRNLEVIVVGDGCTDDTEQRLRALGDPRVRWVNLPRRGEYPEDPLHRWMVAGTDAANYALKLVRGEWISFVDDDDVVEPDHLEVLVGHALATGAEFVYGAGWFHRSPEEVIRIGGWPPEPGRVMHSAVVYRAYLRFLRYDKEAWREGIGGDAHLWRRMRALGVRMSFVDRVVCSSPLRPGEQLRGQRAAEAARALWVTTKQGS</sequence>
<evidence type="ECO:0000259" key="1">
    <source>
        <dbReference type="Pfam" id="PF00535"/>
    </source>
</evidence>
<dbReference type="Gene3D" id="3.90.550.10">
    <property type="entry name" value="Spore Coat Polysaccharide Biosynthesis Protein SpsA, Chain A"/>
    <property type="match status" value="1"/>
</dbReference>
<proteinExistence type="predicted"/>